<evidence type="ECO:0000259" key="1">
    <source>
        <dbReference type="Pfam" id="PF01261"/>
    </source>
</evidence>
<dbReference type="PANTHER" id="PTHR21445">
    <property type="entry name" value="ENDONUCLEASE IV ENDODEOXYRIBONUCLEASE IV"/>
    <property type="match status" value="1"/>
</dbReference>
<dbReference type="Pfam" id="PF01261">
    <property type="entry name" value="AP_endonuc_2"/>
    <property type="match status" value="1"/>
</dbReference>
<dbReference type="GO" id="GO:0006284">
    <property type="term" value="P:base-excision repair"/>
    <property type="evidence" value="ECO:0007669"/>
    <property type="project" value="TreeGrafter"/>
</dbReference>
<evidence type="ECO:0000313" key="2">
    <source>
        <dbReference type="EMBL" id="TCK06612.1"/>
    </source>
</evidence>
<gene>
    <name evidence="2" type="ORF">CLV27_0415</name>
</gene>
<dbReference type="AlphaFoldDB" id="A0A4R1GQ22"/>
<keyword evidence="3" id="KW-1185">Reference proteome</keyword>
<dbReference type="Proteomes" id="UP000295777">
    <property type="component" value="Unassembled WGS sequence"/>
</dbReference>
<organism evidence="2 3">
    <name type="scientific">Phorcysia thermohydrogeniphila</name>
    <dbReference type="NCBI Taxonomy" id="936138"/>
    <lineage>
        <taxon>Bacteria</taxon>
        <taxon>Pseudomonadati</taxon>
        <taxon>Aquificota</taxon>
        <taxon>Aquificia</taxon>
        <taxon>Desulfurobacteriales</taxon>
        <taxon>Desulfurobacteriaceae</taxon>
        <taxon>Phorcysia</taxon>
    </lineage>
</organism>
<protein>
    <submittedName>
        <fullName evidence="2">Sugar phosphate isomerase/epimerase</fullName>
    </submittedName>
</protein>
<dbReference type="SMART" id="SM00518">
    <property type="entry name" value="AP2Ec"/>
    <property type="match status" value="1"/>
</dbReference>
<dbReference type="EMBL" id="SMFV01000001">
    <property type="protein sequence ID" value="TCK06612.1"/>
    <property type="molecule type" value="Genomic_DNA"/>
</dbReference>
<dbReference type="GO" id="GO:0003677">
    <property type="term" value="F:DNA binding"/>
    <property type="evidence" value="ECO:0007669"/>
    <property type="project" value="InterPro"/>
</dbReference>
<dbReference type="SUPFAM" id="SSF51658">
    <property type="entry name" value="Xylose isomerase-like"/>
    <property type="match status" value="1"/>
</dbReference>
<proteinExistence type="predicted"/>
<dbReference type="GO" id="GO:0008270">
    <property type="term" value="F:zinc ion binding"/>
    <property type="evidence" value="ECO:0007669"/>
    <property type="project" value="InterPro"/>
</dbReference>
<dbReference type="GO" id="GO:0003906">
    <property type="term" value="F:DNA-(apurinic or apyrimidinic site) endonuclease activity"/>
    <property type="evidence" value="ECO:0007669"/>
    <property type="project" value="TreeGrafter"/>
</dbReference>
<dbReference type="GO" id="GO:0016853">
    <property type="term" value="F:isomerase activity"/>
    <property type="evidence" value="ECO:0007669"/>
    <property type="project" value="UniProtKB-KW"/>
</dbReference>
<accession>A0A4R1GQ22</accession>
<dbReference type="InterPro" id="IPR013022">
    <property type="entry name" value="Xyl_isomerase-like_TIM-brl"/>
</dbReference>
<sequence length="255" mass="29068">MKVVGHVPGKELLKSFKRVEEVLSLGIGVEIQLASEILDRFTLKDFGALRKLIGNRTVTVHAPFLDLNPGATDSLVLKATRKRFKETLVAAKILEAETIVFHTGYHPAKVDPIYEEWFERAVETFEEVAERTPCPVALENVFDRSPVHLERLLESLPPKVGVCIDVGHLNLFSEVPLSDWIERFKGRIFEFHVHDNGGEKDEHAPIGSGKLDLDVFFSLLEKIPDNYIFNLENKSVDDIKSSLEVLRRKTEWHYR</sequence>
<evidence type="ECO:0000313" key="3">
    <source>
        <dbReference type="Proteomes" id="UP000295777"/>
    </source>
</evidence>
<comment type="caution">
    <text evidence="2">The sequence shown here is derived from an EMBL/GenBank/DDBJ whole genome shotgun (WGS) entry which is preliminary data.</text>
</comment>
<dbReference type="PANTHER" id="PTHR21445:SF0">
    <property type="entry name" value="APURINIC-APYRIMIDINIC ENDONUCLEASE"/>
    <property type="match status" value="1"/>
</dbReference>
<name>A0A4R1GQ22_9BACT</name>
<dbReference type="InterPro" id="IPR036237">
    <property type="entry name" value="Xyl_isomerase-like_sf"/>
</dbReference>
<feature type="domain" description="Xylose isomerase-like TIM barrel" evidence="1">
    <location>
        <begin position="48"/>
        <end position="248"/>
    </location>
</feature>
<dbReference type="OrthoDB" id="9801960at2"/>
<keyword evidence="2" id="KW-0413">Isomerase</keyword>
<dbReference type="Gene3D" id="3.20.20.150">
    <property type="entry name" value="Divalent-metal-dependent TIM barrel enzymes"/>
    <property type="match status" value="1"/>
</dbReference>
<reference evidence="2 3" key="1">
    <citation type="submission" date="2019-03" db="EMBL/GenBank/DDBJ databases">
        <title>Genomic Encyclopedia of Archaeal and Bacterial Type Strains, Phase II (KMG-II): from individual species to whole genera.</title>
        <authorList>
            <person name="Goeker M."/>
        </authorList>
    </citation>
    <scope>NUCLEOTIDE SEQUENCE [LARGE SCALE GENOMIC DNA]</scope>
    <source>
        <strain evidence="2 3">DSM 24425</strain>
    </source>
</reference>
<dbReference type="GO" id="GO:0008081">
    <property type="term" value="F:phosphoric diester hydrolase activity"/>
    <property type="evidence" value="ECO:0007669"/>
    <property type="project" value="TreeGrafter"/>
</dbReference>
<dbReference type="InterPro" id="IPR001719">
    <property type="entry name" value="AP_endonuc_2"/>
</dbReference>
<dbReference type="RefSeq" id="WP_132525313.1">
    <property type="nucleotide sequence ID" value="NZ_SMFV01000001.1"/>
</dbReference>